<dbReference type="GO" id="GO:0016020">
    <property type="term" value="C:membrane"/>
    <property type="evidence" value="ECO:0007669"/>
    <property type="project" value="UniProtKB-SubCell"/>
</dbReference>
<protein>
    <submittedName>
        <fullName evidence="5">Chitin synthase-domain-containing protein</fullName>
    </submittedName>
</protein>
<dbReference type="PANTHER" id="PTHR22914">
    <property type="entry name" value="CHITIN SYNTHASE"/>
    <property type="match status" value="1"/>
</dbReference>
<dbReference type="AlphaFoldDB" id="A0AAD7IYP9"/>
<feature type="non-terminal residue" evidence="5">
    <location>
        <position position="1"/>
    </location>
</feature>
<dbReference type="GO" id="GO:0031505">
    <property type="term" value="P:fungal-type cell wall organization"/>
    <property type="evidence" value="ECO:0007669"/>
    <property type="project" value="TreeGrafter"/>
</dbReference>
<dbReference type="GO" id="GO:0006031">
    <property type="term" value="P:chitin biosynthetic process"/>
    <property type="evidence" value="ECO:0007669"/>
    <property type="project" value="TreeGrafter"/>
</dbReference>
<name>A0AAD7IYP9_9AGAR</name>
<dbReference type="GO" id="GO:0004100">
    <property type="term" value="F:chitin synthase activity"/>
    <property type="evidence" value="ECO:0007669"/>
    <property type="project" value="UniProtKB-EC"/>
</dbReference>
<evidence type="ECO:0000256" key="3">
    <source>
        <dbReference type="ARBA" id="ARBA00023136"/>
    </source>
</evidence>
<accession>A0AAD7IYP9</accession>
<dbReference type="InterPro" id="IPR004835">
    <property type="entry name" value="Chitin_synth"/>
</dbReference>
<evidence type="ECO:0000256" key="1">
    <source>
        <dbReference type="ARBA" id="ARBA00004141"/>
    </source>
</evidence>
<dbReference type="Proteomes" id="UP001215280">
    <property type="component" value="Unassembled WGS sequence"/>
</dbReference>
<keyword evidence="2" id="KW-0812">Transmembrane</keyword>
<dbReference type="GO" id="GO:0071944">
    <property type="term" value="C:cell periphery"/>
    <property type="evidence" value="ECO:0007669"/>
    <property type="project" value="TreeGrafter"/>
</dbReference>
<evidence type="ECO:0000313" key="6">
    <source>
        <dbReference type="Proteomes" id="UP001215280"/>
    </source>
</evidence>
<comment type="subcellular location">
    <subcellularLocation>
        <location evidence="1">Membrane</location>
        <topology evidence="1">Multi-pass membrane protein</topology>
    </subcellularLocation>
</comment>
<dbReference type="EMBL" id="JARJLG010000079">
    <property type="protein sequence ID" value="KAJ7751230.1"/>
    <property type="molecule type" value="Genomic_DNA"/>
</dbReference>
<evidence type="ECO:0000256" key="4">
    <source>
        <dbReference type="ARBA" id="ARBA00048014"/>
    </source>
</evidence>
<dbReference type="PANTHER" id="PTHR22914:SF45">
    <property type="entry name" value="CHITIN SYNTHASE"/>
    <property type="match status" value="1"/>
</dbReference>
<keyword evidence="3" id="KW-0472">Membrane</keyword>
<gene>
    <name evidence="5" type="ORF">DFH07DRAFT_1032731</name>
</gene>
<feature type="non-terminal residue" evidence="5">
    <location>
        <position position="183"/>
    </location>
</feature>
<keyword evidence="6" id="KW-1185">Reference proteome</keyword>
<sequence>IIVGSRNDRPTPRIVLDILGTDPNLDPESLSFLSLGEGVKQHNMGKVYSGLYKCKGHVVLYLVIAKVGKPTVRSCPGNRGKRDSQLLLMHFLNKAHFNLLMNPLELEMYHQIKNAIGVNPTFYEYVFMVDADSLLTVSSLCVYSFVINVIHDKKLLGVCGETELASVKQSLITMMQVCYFYLT</sequence>
<dbReference type="Pfam" id="PF03142">
    <property type="entry name" value="Chitin_synth_2"/>
    <property type="match status" value="1"/>
</dbReference>
<reference evidence="5" key="1">
    <citation type="submission" date="2023-03" db="EMBL/GenBank/DDBJ databases">
        <title>Massive genome expansion in bonnet fungi (Mycena s.s.) driven by repeated elements and novel gene families across ecological guilds.</title>
        <authorList>
            <consortium name="Lawrence Berkeley National Laboratory"/>
            <person name="Harder C.B."/>
            <person name="Miyauchi S."/>
            <person name="Viragh M."/>
            <person name="Kuo A."/>
            <person name="Thoen E."/>
            <person name="Andreopoulos B."/>
            <person name="Lu D."/>
            <person name="Skrede I."/>
            <person name="Drula E."/>
            <person name="Henrissat B."/>
            <person name="Morin E."/>
            <person name="Kohler A."/>
            <person name="Barry K."/>
            <person name="LaButti K."/>
            <person name="Morin E."/>
            <person name="Salamov A."/>
            <person name="Lipzen A."/>
            <person name="Mereny Z."/>
            <person name="Hegedus B."/>
            <person name="Baldrian P."/>
            <person name="Stursova M."/>
            <person name="Weitz H."/>
            <person name="Taylor A."/>
            <person name="Grigoriev I.V."/>
            <person name="Nagy L.G."/>
            <person name="Martin F."/>
            <person name="Kauserud H."/>
        </authorList>
    </citation>
    <scope>NUCLEOTIDE SEQUENCE</scope>
    <source>
        <strain evidence="5">CBHHK188m</strain>
    </source>
</reference>
<evidence type="ECO:0000256" key="2">
    <source>
        <dbReference type="ARBA" id="ARBA00022692"/>
    </source>
</evidence>
<proteinExistence type="predicted"/>
<organism evidence="5 6">
    <name type="scientific">Mycena maculata</name>
    <dbReference type="NCBI Taxonomy" id="230809"/>
    <lineage>
        <taxon>Eukaryota</taxon>
        <taxon>Fungi</taxon>
        <taxon>Dikarya</taxon>
        <taxon>Basidiomycota</taxon>
        <taxon>Agaricomycotina</taxon>
        <taxon>Agaricomycetes</taxon>
        <taxon>Agaricomycetidae</taxon>
        <taxon>Agaricales</taxon>
        <taxon>Marasmiineae</taxon>
        <taxon>Mycenaceae</taxon>
        <taxon>Mycena</taxon>
    </lineage>
</organism>
<dbReference type="GO" id="GO:0030428">
    <property type="term" value="C:cell septum"/>
    <property type="evidence" value="ECO:0007669"/>
    <property type="project" value="TreeGrafter"/>
</dbReference>
<evidence type="ECO:0000313" key="5">
    <source>
        <dbReference type="EMBL" id="KAJ7751230.1"/>
    </source>
</evidence>
<comment type="caution">
    <text evidence="5">The sequence shown here is derived from an EMBL/GenBank/DDBJ whole genome shotgun (WGS) entry which is preliminary data.</text>
</comment>
<comment type="catalytic activity">
    <reaction evidence="4">
        <text>[(1-&gt;4)-N-acetyl-beta-D-glucosaminyl](n) + UDP-N-acetyl-alpha-D-glucosamine = [(1-&gt;4)-N-acetyl-beta-D-glucosaminyl](n+1) + UDP + H(+)</text>
        <dbReference type="Rhea" id="RHEA:16637"/>
        <dbReference type="Rhea" id="RHEA-COMP:9593"/>
        <dbReference type="Rhea" id="RHEA-COMP:9595"/>
        <dbReference type="ChEBI" id="CHEBI:15378"/>
        <dbReference type="ChEBI" id="CHEBI:17029"/>
        <dbReference type="ChEBI" id="CHEBI:57705"/>
        <dbReference type="ChEBI" id="CHEBI:58223"/>
        <dbReference type="EC" id="2.4.1.16"/>
    </reaction>
</comment>